<proteinExistence type="predicted"/>
<evidence type="ECO:0000256" key="1">
    <source>
        <dbReference type="SAM" id="MobiDB-lite"/>
    </source>
</evidence>
<sequence length="72" mass="8361">MGLINNLFTKKLRTSRRREQSRCSRSTPTHPVCRERRRTSRLSVCCPPKRIVLCGCTSLSAYQVHIRCPKVM</sequence>
<comment type="caution">
    <text evidence="2">The sequence shown here is derived from an EMBL/GenBank/DDBJ whole genome shotgun (WGS) entry which is preliminary data.</text>
</comment>
<name>A0AAW2E8B4_9HYME</name>
<reference evidence="2 3" key="1">
    <citation type="submission" date="2023-03" db="EMBL/GenBank/DDBJ databases">
        <title>High recombination rates correlate with genetic variation in Cardiocondyla obscurior ants.</title>
        <authorList>
            <person name="Errbii M."/>
        </authorList>
    </citation>
    <scope>NUCLEOTIDE SEQUENCE [LARGE SCALE GENOMIC DNA]</scope>
    <source>
        <strain evidence="2">Alpha-2009</strain>
        <tissue evidence="2">Whole body</tissue>
    </source>
</reference>
<keyword evidence="3" id="KW-1185">Reference proteome</keyword>
<feature type="region of interest" description="Disordered" evidence="1">
    <location>
        <begin position="11"/>
        <end position="30"/>
    </location>
</feature>
<dbReference type="EMBL" id="JADYXP020000030">
    <property type="protein sequence ID" value="KAL0098978.1"/>
    <property type="molecule type" value="Genomic_DNA"/>
</dbReference>
<accession>A0AAW2E8B4</accession>
<organism evidence="2 3">
    <name type="scientific">Cardiocondyla obscurior</name>
    <dbReference type="NCBI Taxonomy" id="286306"/>
    <lineage>
        <taxon>Eukaryota</taxon>
        <taxon>Metazoa</taxon>
        <taxon>Ecdysozoa</taxon>
        <taxon>Arthropoda</taxon>
        <taxon>Hexapoda</taxon>
        <taxon>Insecta</taxon>
        <taxon>Pterygota</taxon>
        <taxon>Neoptera</taxon>
        <taxon>Endopterygota</taxon>
        <taxon>Hymenoptera</taxon>
        <taxon>Apocrita</taxon>
        <taxon>Aculeata</taxon>
        <taxon>Formicoidea</taxon>
        <taxon>Formicidae</taxon>
        <taxon>Myrmicinae</taxon>
        <taxon>Cardiocondyla</taxon>
    </lineage>
</organism>
<evidence type="ECO:0000313" key="3">
    <source>
        <dbReference type="Proteomes" id="UP001430953"/>
    </source>
</evidence>
<gene>
    <name evidence="2" type="ORF">PUN28_020918</name>
</gene>
<protein>
    <submittedName>
        <fullName evidence="2">Uncharacterized protein</fullName>
    </submittedName>
</protein>
<dbReference type="AlphaFoldDB" id="A0AAW2E8B4"/>
<dbReference type="Proteomes" id="UP001430953">
    <property type="component" value="Unassembled WGS sequence"/>
</dbReference>
<evidence type="ECO:0000313" key="2">
    <source>
        <dbReference type="EMBL" id="KAL0098978.1"/>
    </source>
</evidence>